<dbReference type="InterPro" id="IPR036390">
    <property type="entry name" value="WH_DNA-bd_sf"/>
</dbReference>
<gene>
    <name evidence="5" type="ORF">A8806_107255</name>
</gene>
<dbReference type="SMART" id="SM00895">
    <property type="entry name" value="FCD"/>
    <property type="match status" value="1"/>
</dbReference>
<dbReference type="GO" id="GO:0003677">
    <property type="term" value="F:DNA binding"/>
    <property type="evidence" value="ECO:0007669"/>
    <property type="project" value="UniProtKB-KW"/>
</dbReference>
<evidence type="ECO:0000259" key="4">
    <source>
        <dbReference type="PROSITE" id="PS50949"/>
    </source>
</evidence>
<dbReference type="CDD" id="cd07377">
    <property type="entry name" value="WHTH_GntR"/>
    <property type="match status" value="1"/>
</dbReference>
<evidence type="ECO:0000256" key="2">
    <source>
        <dbReference type="ARBA" id="ARBA00023125"/>
    </source>
</evidence>
<keyword evidence="2" id="KW-0238">DNA-binding</keyword>
<dbReference type="SUPFAM" id="SSF48008">
    <property type="entry name" value="GntR ligand-binding domain-like"/>
    <property type="match status" value="1"/>
</dbReference>
<dbReference type="InterPro" id="IPR011711">
    <property type="entry name" value="GntR_C"/>
</dbReference>
<dbReference type="Gene3D" id="1.20.120.530">
    <property type="entry name" value="GntR ligand-binding domain-like"/>
    <property type="match status" value="1"/>
</dbReference>
<dbReference type="PANTHER" id="PTHR43537">
    <property type="entry name" value="TRANSCRIPTIONAL REGULATOR, GNTR FAMILY"/>
    <property type="match status" value="1"/>
</dbReference>
<dbReference type="RefSeq" id="WP_109731633.1">
    <property type="nucleotide sequence ID" value="NZ_BAAACK010000011.1"/>
</dbReference>
<dbReference type="PRINTS" id="PR00035">
    <property type="entry name" value="HTHGNTR"/>
</dbReference>
<reference evidence="5 6" key="1">
    <citation type="submission" date="2018-05" db="EMBL/GenBank/DDBJ databases">
        <title>The Hungate 1000. A catalogue of reference genomes from the rumen microbiome.</title>
        <authorList>
            <person name="Kelly W."/>
        </authorList>
    </citation>
    <scope>NUCLEOTIDE SEQUENCE [LARGE SCALE GENOMIC DNA]</scope>
    <source>
        <strain evidence="5 6">NLAE-zl-C242</strain>
    </source>
</reference>
<comment type="caution">
    <text evidence="5">The sequence shown here is derived from an EMBL/GenBank/DDBJ whole genome shotgun (WGS) entry which is preliminary data.</text>
</comment>
<proteinExistence type="predicted"/>
<evidence type="ECO:0000313" key="5">
    <source>
        <dbReference type="EMBL" id="PWJ29105.1"/>
    </source>
</evidence>
<dbReference type="AlphaFoldDB" id="A0A2Y9BIS5"/>
<dbReference type="Gene3D" id="1.10.10.10">
    <property type="entry name" value="Winged helix-like DNA-binding domain superfamily/Winged helix DNA-binding domain"/>
    <property type="match status" value="1"/>
</dbReference>
<dbReference type="SUPFAM" id="SSF46785">
    <property type="entry name" value="Winged helix' DNA-binding domain"/>
    <property type="match status" value="1"/>
</dbReference>
<dbReference type="Proteomes" id="UP000245845">
    <property type="component" value="Unassembled WGS sequence"/>
</dbReference>
<keyword evidence="6" id="KW-1185">Reference proteome</keyword>
<protein>
    <submittedName>
        <fullName evidence="5">GntR family transcriptional regulator</fullName>
    </submittedName>
</protein>
<dbReference type="Pfam" id="PF07729">
    <property type="entry name" value="FCD"/>
    <property type="match status" value="1"/>
</dbReference>
<feature type="domain" description="HTH gntR-type" evidence="4">
    <location>
        <begin position="14"/>
        <end position="82"/>
    </location>
</feature>
<sequence length="240" mass="27220">MKNGISLITPVSKDLLYTKIADAVSDYIKNNHLMPGDKLPSERELAASFQTSRHTVREALRVLENQGIISSQIGSGTYVAHVEEESSLYLESVKINYLEMLNIKTELEKYAISLAAERVAAKDLEELESLLGRIEDGSQRGVFESDTDKQFHYRLSELSGNKMLAQMIKKMIEAFDEYYSILPQSTQLCLRTVARHRELLDAISRKDTEAAAKACDEILLIDQTLIMENRGSRDRKMEEK</sequence>
<dbReference type="GO" id="GO:0003700">
    <property type="term" value="F:DNA-binding transcription factor activity"/>
    <property type="evidence" value="ECO:0007669"/>
    <property type="project" value="InterPro"/>
</dbReference>
<dbReference type="PANTHER" id="PTHR43537:SF5">
    <property type="entry name" value="UXU OPERON TRANSCRIPTIONAL REGULATOR"/>
    <property type="match status" value="1"/>
</dbReference>
<dbReference type="InterPro" id="IPR036388">
    <property type="entry name" value="WH-like_DNA-bd_sf"/>
</dbReference>
<evidence type="ECO:0000313" key="6">
    <source>
        <dbReference type="Proteomes" id="UP000245845"/>
    </source>
</evidence>
<dbReference type="SMART" id="SM00345">
    <property type="entry name" value="HTH_GNTR"/>
    <property type="match status" value="1"/>
</dbReference>
<evidence type="ECO:0000256" key="3">
    <source>
        <dbReference type="ARBA" id="ARBA00023163"/>
    </source>
</evidence>
<name>A0A2Y9BIS5_9FIRM</name>
<keyword evidence="1" id="KW-0805">Transcription regulation</keyword>
<dbReference type="PROSITE" id="PS50949">
    <property type="entry name" value="HTH_GNTR"/>
    <property type="match status" value="1"/>
</dbReference>
<dbReference type="InterPro" id="IPR008920">
    <property type="entry name" value="TF_FadR/GntR_C"/>
</dbReference>
<organism evidence="5 6">
    <name type="scientific">Faecalicatena orotica</name>
    <dbReference type="NCBI Taxonomy" id="1544"/>
    <lineage>
        <taxon>Bacteria</taxon>
        <taxon>Bacillati</taxon>
        <taxon>Bacillota</taxon>
        <taxon>Clostridia</taxon>
        <taxon>Lachnospirales</taxon>
        <taxon>Lachnospiraceae</taxon>
        <taxon>Faecalicatena</taxon>
    </lineage>
</organism>
<dbReference type="OrthoDB" id="1972820at2"/>
<dbReference type="EMBL" id="QGDL01000007">
    <property type="protein sequence ID" value="PWJ29105.1"/>
    <property type="molecule type" value="Genomic_DNA"/>
</dbReference>
<dbReference type="InterPro" id="IPR000524">
    <property type="entry name" value="Tscrpt_reg_HTH_GntR"/>
</dbReference>
<accession>A0A2Y9BIS5</accession>
<keyword evidence="3" id="KW-0804">Transcription</keyword>
<evidence type="ECO:0000256" key="1">
    <source>
        <dbReference type="ARBA" id="ARBA00023015"/>
    </source>
</evidence>
<dbReference type="Pfam" id="PF00392">
    <property type="entry name" value="GntR"/>
    <property type="match status" value="1"/>
</dbReference>